<feature type="transmembrane region" description="Helical" evidence="1">
    <location>
        <begin position="30"/>
        <end position="47"/>
    </location>
</feature>
<gene>
    <name evidence="2" type="ORF">OG579_08580</name>
</gene>
<feature type="transmembrane region" description="Helical" evidence="1">
    <location>
        <begin position="108"/>
        <end position="127"/>
    </location>
</feature>
<name>A0AAU4K768_9NOCA</name>
<protein>
    <recommendedName>
        <fullName evidence="4">Signal transduction histidine kinase</fullName>
    </recommendedName>
</protein>
<keyword evidence="1" id="KW-0472">Membrane</keyword>
<dbReference type="KEGG" id="whr:OG579_08580"/>
<evidence type="ECO:0000313" key="3">
    <source>
        <dbReference type="Proteomes" id="UP001432128"/>
    </source>
</evidence>
<dbReference type="AlphaFoldDB" id="A0AAU4K768"/>
<feature type="transmembrane region" description="Helical" evidence="1">
    <location>
        <begin position="134"/>
        <end position="156"/>
    </location>
</feature>
<evidence type="ECO:0008006" key="4">
    <source>
        <dbReference type="Google" id="ProtNLM"/>
    </source>
</evidence>
<keyword evidence="1" id="KW-1133">Transmembrane helix</keyword>
<feature type="transmembrane region" description="Helical" evidence="1">
    <location>
        <begin position="81"/>
        <end position="102"/>
    </location>
</feature>
<keyword evidence="1" id="KW-0812">Transmembrane</keyword>
<reference evidence="2 3" key="1">
    <citation type="submission" date="2022-10" db="EMBL/GenBank/DDBJ databases">
        <title>The complete genomes of actinobacterial strains from the NBC collection.</title>
        <authorList>
            <person name="Joergensen T.S."/>
            <person name="Alvarez Arevalo M."/>
            <person name="Sterndorff E.B."/>
            <person name="Faurdal D."/>
            <person name="Vuksanovic O."/>
            <person name="Mourched A.-S."/>
            <person name="Charusanti P."/>
            <person name="Shaw S."/>
            <person name="Blin K."/>
            <person name="Weber T."/>
        </authorList>
    </citation>
    <scope>NUCLEOTIDE SEQUENCE [LARGE SCALE GENOMIC DNA]</scope>
    <source>
        <strain evidence="2 3">NBC_00319</strain>
    </source>
</reference>
<feature type="transmembrane region" description="Helical" evidence="1">
    <location>
        <begin position="53"/>
        <end position="74"/>
    </location>
</feature>
<organism evidence="2 3">
    <name type="scientific">Williamsia herbipolensis</name>
    <dbReference type="NCBI Taxonomy" id="1603258"/>
    <lineage>
        <taxon>Bacteria</taxon>
        <taxon>Bacillati</taxon>
        <taxon>Actinomycetota</taxon>
        <taxon>Actinomycetes</taxon>
        <taxon>Mycobacteriales</taxon>
        <taxon>Nocardiaceae</taxon>
        <taxon>Williamsia</taxon>
    </lineage>
</organism>
<proteinExistence type="predicted"/>
<evidence type="ECO:0000256" key="1">
    <source>
        <dbReference type="SAM" id="Phobius"/>
    </source>
</evidence>
<accession>A0AAU4K768</accession>
<evidence type="ECO:0000313" key="2">
    <source>
        <dbReference type="EMBL" id="WUM21808.1"/>
    </source>
</evidence>
<dbReference type="RefSeq" id="WP_328858791.1">
    <property type="nucleotide sequence ID" value="NZ_CP108021.1"/>
</dbReference>
<dbReference type="EMBL" id="CP108021">
    <property type="protein sequence ID" value="WUM21808.1"/>
    <property type="molecule type" value="Genomic_DNA"/>
</dbReference>
<keyword evidence="3" id="KW-1185">Reference proteome</keyword>
<dbReference type="Proteomes" id="UP001432128">
    <property type="component" value="Chromosome"/>
</dbReference>
<sequence>MTIASSTRLTAEDLRDAGSLIGLHTTGAKLLTALYMVLVSAAIFFVSPGDATSVIGTAVSLVVFGAATAGIVVARQDPLPLRAAIPMACAGAVGCGIALATLDVSARAATLNWMHGLGTAVLCFLCVRGRTALAWAGMALMLAAYLVAAIVGPARVGVGPQVTLIDVAPLSMATVFSLTLRPSATLIFDLRRSGARRSAELAAQTAAAAERDAQLAELDKLARPMLDRIAAGDELTPAERETCELLEAHLRDRLRAPGLATPEVADAARAARSRGVEVILLDDDPLRSASEDALVRVREAIVDVLESATSGDVRVRLLPPHRSAMASIVRRDGGDMYRRDFGSDGIEIVRSTIDVDA</sequence>